<feature type="transmembrane region" description="Helical" evidence="1">
    <location>
        <begin position="35"/>
        <end position="59"/>
    </location>
</feature>
<comment type="caution">
    <text evidence="3">The sequence shown here is derived from an EMBL/GenBank/DDBJ whole genome shotgun (WGS) entry which is preliminary data.</text>
</comment>
<gene>
    <name evidence="3" type="ORF">GCM10011585_02750</name>
</gene>
<protein>
    <recommendedName>
        <fullName evidence="2">Signal transduction histidine kinase internal region domain-containing protein</fullName>
    </recommendedName>
</protein>
<sequence length="313" mass="34947">MLWLWWGCIASGMWKLSTRLPFASNFSLKTISIQLFAGSALGIVHLLLLGSVGFTNSAWRAHASALSIWTSLLNINRFGIEVLLYGFLFGIIGIVQFQIRAQQDALKSMELRKQLSAAHLRALQMQLEPHFLFNTLNAITTLVEFGRQKEALATLSHLNAMLRSTLQRTTPEKVPLSQELEMMENYLAIEQVRFADRLRIEIKVEPGALDGLVPCFLLQPIVENAIRHGIANCESEGVVEASARRDGAILLLRVRDSGSGLRMSPQNGHGIGLNNTRDRLAHFYRDGYSMKAQPVESGGFEVAISIPYERCLR</sequence>
<dbReference type="Proteomes" id="UP000647241">
    <property type="component" value="Unassembled WGS sequence"/>
</dbReference>
<evidence type="ECO:0000313" key="4">
    <source>
        <dbReference type="Proteomes" id="UP000647241"/>
    </source>
</evidence>
<keyword evidence="1" id="KW-1133">Transmembrane helix</keyword>
<dbReference type="Gene3D" id="3.30.565.10">
    <property type="entry name" value="Histidine kinase-like ATPase, C-terminal domain"/>
    <property type="match status" value="1"/>
</dbReference>
<feature type="domain" description="Signal transduction histidine kinase internal region" evidence="2">
    <location>
        <begin position="118"/>
        <end position="198"/>
    </location>
</feature>
<dbReference type="InterPro" id="IPR036890">
    <property type="entry name" value="HATPase_C_sf"/>
</dbReference>
<keyword evidence="1" id="KW-0472">Membrane</keyword>
<dbReference type="InterPro" id="IPR010559">
    <property type="entry name" value="Sig_transdc_His_kin_internal"/>
</dbReference>
<keyword evidence="4" id="KW-1185">Reference proteome</keyword>
<dbReference type="AlphaFoldDB" id="A0A917LX06"/>
<reference evidence="3" key="1">
    <citation type="journal article" date="2014" name="Int. J. Syst. Evol. Microbiol.">
        <title>Complete genome sequence of Corynebacterium casei LMG S-19264T (=DSM 44701T), isolated from a smear-ripened cheese.</title>
        <authorList>
            <consortium name="US DOE Joint Genome Institute (JGI-PGF)"/>
            <person name="Walter F."/>
            <person name="Albersmeier A."/>
            <person name="Kalinowski J."/>
            <person name="Ruckert C."/>
        </authorList>
    </citation>
    <scope>NUCLEOTIDE SEQUENCE</scope>
    <source>
        <strain evidence="3">CGMCC 1.12997</strain>
    </source>
</reference>
<organism evidence="3 4">
    <name type="scientific">Edaphobacter dinghuensis</name>
    <dbReference type="NCBI Taxonomy" id="1560005"/>
    <lineage>
        <taxon>Bacteria</taxon>
        <taxon>Pseudomonadati</taxon>
        <taxon>Acidobacteriota</taxon>
        <taxon>Terriglobia</taxon>
        <taxon>Terriglobales</taxon>
        <taxon>Acidobacteriaceae</taxon>
        <taxon>Edaphobacter</taxon>
    </lineage>
</organism>
<dbReference type="GO" id="GO:0016020">
    <property type="term" value="C:membrane"/>
    <property type="evidence" value="ECO:0007669"/>
    <property type="project" value="InterPro"/>
</dbReference>
<keyword evidence="1" id="KW-0812">Transmembrane</keyword>
<dbReference type="SUPFAM" id="SSF55874">
    <property type="entry name" value="ATPase domain of HSP90 chaperone/DNA topoisomerase II/histidine kinase"/>
    <property type="match status" value="1"/>
</dbReference>
<dbReference type="EMBL" id="BMGT01000001">
    <property type="protein sequence ID" value="GGG64611.1"/>
    <property type="molecule type" value="Genomic_DNA"/>
</dbReference>
<dbReference type="PANTHER" id="PTHR34220">
    <property type="entry name" value="SENSOR HISTIDINE KINASE YPDA"/>
    <property type="match status" value="1"/>
</dbReference>
<dbReference type="Pfam" id="PF06580">
    <property type="entry name" value="His_kinase"/>
    <property type="match status" value="1"/>
</dbReference>
<feature type="transmembrane region" description="Helical" evidence="1">
    <location>
        <begin position="80"/>
        <end position="99"/>
    </location>
</feature>
<accession>A0A917LX06</accession>
<evidence type="ECO:0000259" key="2">
    <source>
        <dbReference type="Pfam" id="PF06580"/>
    </source>
</evidence>
<evidence type="ECO:0000313" key="3">
    <source>
        <dbReference type="EMBL" id="GGG64611.1"/>
    </source>
</evidence>
<dbReference type="PANTHER" id="PTHR34220:SF7">
    <property type="entry name" value="SENSOR HISTIDINE KINASE YPDA"/>
    <property type="match status" value="1"/>
</dbReference>
<dbReference type="InterPro" id="IPR050640">
    <property type="entry name" value="Bact_2-comp_sensor_kinase"/>
</dbReference>
<proteinExistence type="predicted"/>
<dbReference type="GO" id="GO:0000155">
    <property type="term" value="F:phosphorelay sensor kinase activity"/>
    <property type="evidence" value="ECO:0007669"/>
    <property type="project" value="InterPro"/>
</dbReference>
<name>A0A917LX06_9BACT</name>
<evidence type="ECO:0000256" key="1">
    <source>
        <dbReference type="SAM" id="Phobius"/>
    </source>
</evidence>
<reference evidence="3" key="2">
    <citation type="submission" date="2020-09" db="EMBL/GenBank/DDBJ databases">
        <authorList>
            <person name="Sun Q."/>
            <person name="Zhou Y."/>
        </authorList>
    </citation>
    <scope>NUCLEOTIDE SEQUENCE</scope>
    <source>
        <strain evidence="3">CGMCC 1.12997</strain>
    </source>
</reference>